<dbReference type="InterPro" id="IPR020084">
    <property type="entry name" value="NUDIX_hydrolase_CS"/>
</dbReference>
<evidence type="ECO:0000313" key="7">
    <source>
        <dbReference type="Proteomes" id="UP000194761"/>
    </source>
</evidence>
<dbReference type="Proteomes" id="UP000194761">
    <property type="component" value="Unassembled WGS sequence"/>
</dbReference>
<dbReference type="PANTHER" id="PTHR43046">
    <property type="entry name" value="GDP-MANNOSE MANNOSYL HYDROLASE"/>
    <property type="match status" value="1"/>
</dbReference>
<dbReference type="InterPro" id="IPR000086">
    <property type="entry name" value="NUDIX_hydrolase_dom"/>
</dbReference>
<reference evidence="6 7" key="1">
    <citation type="submission" date="2017-05" db="EMBL/GenBank/DDBJ databases">
        <title>Biotechnological potential of actinobacteria isolated from South African environments.</title>
        <authorList>
            <person name="Le Roes-Hill M."/>
            <person name="Prins A."/>
            <person name="Durrell K.A."/>
        </authorList>
    </citation>
    <scope>NUCLEOTIDE SEQUENCE [LARGE SCALE GENOMIC DNA]</scope>
    <source>
        <strain evidence="6">M26</strain>
    </source>
</reference>
<evidence type="ECO:0000256" key="4">
    <source>
        <dbReference type="RuleBase" id="RU003476"/>
    </source>
</evidence>
<dbReference type="GO" id="GO:0016787">
    <property type="term" value="F:hydrolase activity"/>
    <property type="evidence" value="ECO:0007669"/>
    <property type="project" value="UniProtKB-KW"/>
</dbReference>
<gene>
    <name evidence="6" type="ORF">CA984_12270</name>
</gene>
<name>A0A243RQB3_9ACTN</name>
<evidence type="ECO:0000256" key="3">
    <source>
        <dbReference type="ARBA" id="ARBA00022801"/>
    </source>
</evidence>
<dbReference type="Pfam" id="PF00293">
    <property type="entry name" value="NUDIX"/>
    <property type="match status" value="1"/>
</dbReference>
<protein>
    <recommendedName>
        <fullName evidence="5">Nudix hydrolase domain-containing protein</fullName>
    </recommendedName>
</protein>
<comment type="similarity">
    <text evidence="2 4">Belongs to the Nudix hydrolase family.</text>
</comment>
<proteinExistence type="inferred from homology"/>
<accession>A0A243RQB3</accession>
<keyword evidence="3 4" id="KW-0378">Hydrolase</keyword>
<dbReference type="InterPro" id="IPR015797">
    <property type="entry name" value="NUDIX_hydrolase-like_dom_sf"/>
</dbReference>
<feature type="domain" description="Nudix hydrolase" evidence="5">
    <location>
        <begin position="19"/>
        <end position="164"/>
    </location>
</feature>
<evidence type="ECO:0000313" key="6">
    <source>
        <dbReference type="EMBL" id="OUC97176.1"/>
    </source>
</evidence>
<comment type="caution">
    <text evidence="6">The sequence shown here is derived from an EMBL/GenBank/DDBJ whole genome shotgun (WGS) entry which is preliminary data.</text>
</comment>
<evidence type="ECO:0000256" key="1">
    <source>
        <dbReference type="ARBA" id="ARBA00001946"/>
    </source>
</evidence>
<dbReference type="PRINTS" id="PR00502">
    <property type="entry name" value="NUDIXFAMILY"/>
</dbReference>
<dbReference type="PROSITE" id="PS51462">
    <property type="entry name" value="NUDIX"/>
    <property type="match status" value="1"/>
</dbReference>
<dbReference type="RefSeq" id="WP_086571405.1">
    <property type="nucleotide sequence ID" value="NZ_NGFP01000043.1"/>
</dbReference>
<sequence length="165" mass="18546">MAISAYLKWLRQRVGHALVLMPAVTAVIVDEEGRILLVEDIDTDWWTLPGGSIDPGERPADALVREMWEELGVDVEPKAVLGVFGGPELVIEYRNGDRVEYVTTVFACRITAGDPVADGEEVARFRFIVPGDHERMRVAPWTRHILTRIDLRASEARFDPPAREL</sequence>
<keyword evidence="7" id="KW-1185">Reference proteome</keyword>
<evidence type="ECO:0000256" key="2">
    <source>
        <dbReference type="ARBA" id="ARBA00005582"/>
    </source>
</evidence>
<dbReference type="AlphaFoldDB" id="A0A243RQB3"/>
<dbReference type="PROSITE" id="PS00893">
    <property type="entry name" value="NUDIX_BOX"/>
    <property type="match status" value="1"/>
</dbReference>
<dbReference type="InterPro" id="IPR020476">
    <property type="entry name" value="Nudix_hydrolase"/>
</dbReference>
<dbReference type="SUPFAM" id="SSF55811">
    <property type="entry name" value="Nudix"/>
    <property type="match status" value="1"/>
</dbReference>
<organism evidence="6 7">
    <name type="scientific">Streptosporangium minutum</name>
    <dbReference type="NCBI Taxonomy" id="569862"/>
    <lineage>
        <taxon>Bacteria</taxon>
        <taxon>Bacillati</taxon>
        <taxon>Actinomycetota</taxon>
        <taxon>Actinomycetes</taxon>
        <taxon>Streptosporangiales</taxon>
        <taxon>Streptosporangiaceae</taxon>
        <taxon>Streptosporangium</taxon>
    </lineage>
</organism>
<dbReference type="Gene3D" id="3.90.79.10">
    <property type="entry name" value="Nucleoside Triphosphate Pyrophosphohydrolase"/>
    <property type="match status" value="1"/>
</dbReference>
<evidence type="ECO:0000259" key="5">
    <source>
        <dbReference type="PROSITE" id="PS51462"/>
    </source>
</evidence>
<comment type="cofactor">
    <cofactor evidence="1">
        <name>Mg(2+)</name>
        <dbReference type="ChEBI" id="CHEBI:18420"/>
    </cofactor>
</comment>
<dbReference type="EMBL" id="NGFP01000043">
    <property type="protein sequence ID" value="OUC97176.1"/>
    <property type="molecule type" value="Genomic_DNA"/>
</dbReference>
<dbReference type="PANTHER" id="PTHR43046:SF2">
    <property type="entry name" value="8-OXO-DGTP DIPHOSPHATASE-RELATED"/>
    <property type="match status" value="1"/>
</dbReference>